<sequence length="338" mass="36247">MSTLSRRRFIQAATAVGAGLILAPAVIGRVRAQAPITLTVASLFGEDKPETQIWHHIRDIVAEKLPGQFHFNIVGNAALGGEKQVAEGIRLGSVQASLSTVSALSGWVPEAQLLDLPFLFRDAAHVRATVGGTVGAELKEKFAAQNFVVLDFINYGARHLLTKKPVTEPAQLAGKRIRVIQTPLHTGLWSAFGMTPIGIPIPETYNALQTGVADAMDLTKSAYAGFRLYEVVPYLTETGHIWASGVVYFSASFWNGLNAEQQEVFRAAASAGAAHFNELIVADEARSMALAAQHGGEVLQPEDRAQWEEGARDVWQDFAAVVGGRDKIEAIRQAGGAG</sequence>
<dbReference type="RefSeq" id="WP_157290110.1">
    <property type="nucleotide sequence ID" value="NZ_WQRF01000002.1"/>
</dbReference>
<dbReference type="NCBIfam" id="TIGR01409">
    <property type="entry name" value="TAT_signal_seq"/>
    <property type="match status" value="1"/>
</dbReference>
<dbReference type="InterPro" id="IPR018389">
    <property type="entry name" value="DctP_fam"/>
</dbReference>
<dbReference type="GO" id="GO:0030288">
    <property type="term" value="C:outer membrane-bounded periplasmic space"/>
    <property type="evidence" value="ECO:0007669"/>
    <property type="project" value="InterPro"/>
</dbReference>
<reference evidence="5 6" key="1">
    <citation type="submission" date="2019-12" db="EMBL/GenBank/DDBJ databases">
        <title>Devosia maris sp. nov., isolated from the deep seawater.</title>
        <authorList>
            <person name="Liu Y."/>
        </authorList>
    </citation>
    <scope>NUCLEOTIDE SEQUENCE [LARGE SCALE GENOMIC DNA]</scope>
    <source>
        <strain evidence="5 6">L53-10-65</strain>
    </source>
</reference>
<organism evidence="5 6">
    <name type="scientific">Devosia marina</name>
    <dbReference type="NCBI Taxonomy" id="2683198"/>
    <lineage>
        <taxon>Bacteria</taxon>
        <taxon>Pseudomonadati</taxon>
        <taxon>Pseudomonadota</taxon>
        <taxon>Alphaproteobacteria</taxon>
        <taxon>Hyphomicrobiales</taxon>
        <taxon>Devosiaceae</taxon>
        <taxon>Devosia</taxon>
    </lineage>
</organism>
<dbReference type="InterPro" id="IPR006311">
    <property type="entry name" value="TAT_signal"/>
</dbReference>
<proteinExistence type="inferred from homology"/>
<dbReference type="InterPro" id="IPR019546">
    <property type="entry name" value="TAT_signal_bac_arc"/>
</dbReference>
<dbReference type="Pfam" id="PF03480">
    <property type="entry name" value="DctP"/>
    <property type="match status" value="1"/>
</dbReference>
<dbReference type="InterPro" id="IPR004682">
    <property type="entry name" value="TRAP_DctP"/>
</dbReference>
<dbReference type="Gene3D" id="3.40.190.170">
    <property type="entry name" value="Bacterial extracellular solute-binding protein, family 7"/>
    <property type="match status" value="1"/>
</dbReference>
<evidence type="ECO:0000256" key="2">
    <source>
        <dbReference type="ARBA" id="ARBA00009023"/>
    </source>
</evidence>
<dbReference type="GO" id="GO:0055085">
    <property type="term" value="P:transmembrane transport"/>
    <property type="evidence" value="ECO:0007669"/>
    <property type="project" value="InterPro"/>
</dbReference>
<dbReference type="InterPro" id="IPR038404">
    <property type="entry name" value="TRAP_DctP_sf"/>
</dbReference>
<keyword evidence="4" id="KW-0732">Signal</keyword>
<evidence type="ECO:0000256" key="3">
    <source>
        <dbReference type="ARBA" id="ARBA00022448"/>
    </source>
</evidence>
<keyword evidence="6" id="KW-1185">Reference proteome</keyword>
<dbReference type="CDD" id="cd13603">
    <property type="entry name" value="PBP2_TRAP_Siap_TeaA_like"/>
    <property type="match status" value="1"/>
</dbReference>
<comment type="subcellular location">
    <subcellularLocation>
        <location evidence="1">Cell envelope</location>
    </subcellularLocation>
</comment>
<evidence type="ECO:0000256" key="4">
    <source>
        <dbReference type="ARBA" id="ARBA00022729"/>
    </source>
</evidence>
<evidence type="ECO:0000313" key="6">
    <source>
        <dbReference type="Proteomes" id="UP000438106"/>
    </source>
</evidence>
<dbReference type="EMBL" id="WQRF01000002">
    <property type="protein sequence ID" value="MVS99238.1"/>
    <property type="molecule type" value="Genomic_DNA"/>
</dbReference>
<keyword evidence="3" id="KW-0813">Transport</keyword>
<dbReference type="PIRSF" id="PIRSF006470">
    <property type="entry name" value="DctB"/>
    <property type="match status" value="1"/>
</dbReference>
<dbReference type="PANTHER" id="PTHR33376:SF4">
    <property type="entry name" value="SIALIC ACID-BINDING PERIPLASMIC PROTEIN SIAP"/>
    <property type="match status" value="1"/>
</dbReference>
<comment type="similarity">
    <text evidence="2">Belongs to the bacterial solute-binding protein 7 family.</text>
</comment>
<comment type="caution">
    <text evidence="5">The sequence shown here is derived from an EMBL/GenBank/DDBJ whole genome shotgun (WGS) entry which is preliminary data.</text>
</comment>
<protein>
    <submittedName>
        <fullName evidence="5">Twin-arginine translocation signal domain-containing protein</fullName>
    </submittedName>
</protein>
<evidence type="ECO:0000313" key="5">
    <source>
        <dbReference type="EMBL" id="MVS99238.1"/>
    </source>
</evidence>
<evidence type="ECO:0000256" key="1">
    <source>
        <dbReference type="ARBA" id="ARBA00004196"/>
    </source>
</evidence>
<dbReference type="PROSITE" id="PS51318">
    <property type="entry name" value="TAT"/>
    <property type="match status" value="1"/>
</dbReference>
<dbReference type="Proteomes" id="UP000438106">
    <property type="component" value="Unassembled WGS sequence"/>
</dbReference>
<dbReference type="PANTHER" id="PTHR33376">
    <property type="match status" value="1"/>
</dbReference>
<name>A0A7X3FRF0_9HYPH</name>
<accession>A0A7X3FRF0</accession>
<dbReference type="AlphaFoldDB" id="A0A7X3FRF0"/>
<gene>
    <name evidence="5" type="ORF">GO014_09415</name>
</gene>
<dbReference type="NCBIfam" id="NF037995">
    <property type="entry name" value="TRAP_S1"/>
    <property type="match status" value="1"/>
</dbReference>